<sequence length="234" mass="25411">MGCQKPSKILADHFELFRKKAGGAQLSAMVTTELWPQAPDGVQDFLGMQHRDALALVSEAPRLDGGHQHRLAAYDPSLAQRIANLDKGADVSAWAAANLTAAVINAAHAEPDVSGDRLVTDDELAVLQSVHRGTADAVGWGLYDSLVRKRHNGVLEWPEVHAPQDFDGSALNVTMAQSYRKYFRMSQIVELVRCWKYTPPPLADLAYCGIHAGFGSTVVAKVGELEQQLRGQAS</sequence>
<proteinExistence type="predicted"/>
<accession>A0A0D1IW83</accession>
<protein>
    <submittedName>
        <fullName evidence="1">Uncharacterized protein</fullName>
    </submittedName>
</protein>
<dbReference type="Proteomes" id="UP000032221">
    <property type="component" value="Unassembled WGS sequence"/>
</dbReference>
<evidence type="ECO:0000313" key="1">
    <source>
        <dbReference type="EMBL" id="KIU13603.1"/>
    </source>
</evidence>
<name>A0A0D1IW83_9MYCO</name>
<dbReference type="EMBL" id="JXST01000078">
    <property type="protein sequence ID" value="KIU13603.1"/>
    <property type="molecule type" value="Genomic_DNA"/>
</dbReference>
<dbReference type="AlphaFoldDB" id="A0A0D1IW83"/>
<comment type="caution">
    <text evidence="1">The sequence shown here is derived from an EMBL/GenBank/DDBJ whole genome shotgun (WGS) entry which is preliminary data.</text>
</comment>
<evidence type="ECO:0000313" key="2">
    <source>
        <dbReference type="Proteomes" id="UP000032221"/>
    </source>
</evidence>
<dbReference type="PATRIC" id="fig|280871.6.peg.6015"/>
<keyword evidence="2" id="KW-1185">Reference proteome</keyword>
<organism evidence="1 2">
    <name type="scientific">Mycolicibacterium llatzerense</name>
    <dbReference type="NCBI Taxonomy" id="280871"/>
    <lineage>
        <taxon>Bacteria</taxon>
        <taxon>Bacillati</taxon>
        <taxon>Actinomycetota</taxon>
        <taxon>Actinomycetes</taxon>
        <taxon>Mycobacteriales</taxon>
        <taxon>Mycobacteriaceae</taxon>
        <taxon>Mycolicibacterium</taxon>
    </lineage>
</organism>
<reference evidence="1 2" key="1">
    <citation type="submission" date="2015-01" db="EMBL/GenBank/DDBJ databases">
        <title>Genome sequence of Mycobacterium llatzerense and Mycobacterium immunogenum recovered from brain abscess.</title>
        <authorList>
            <person name="Greninger A.L."/>
            <person name="Langelier C."/>
            <person name="Cunningham G."/>
            <person name="Chiu C.Y."/>
            <person name="Miller S."/>
        </authorList>
    </citation>
    <scope>NUCLEOTIDE SEQUENCE [LARGE SCALE GENOMIC DNA]</scope>
    <source>
        <strain evidence="1 2">CLUC14</strain>
    </source>
</reference>
<gene>
    <name evidence="1" type="ORF">TL10_28975</name>
</gene>